<feature type="domain" description="C-type lectin" evidence="3">
    <location>
        <begin position="38"/>
        <end position="164"/>
    </location>
</feature>
<gene>
    <name evidence="4" type="ORF">PoB_002453000</name>
</gene>
<dbReference type="InterPro" id="IPR018378">
    <property type="entry name" value="C-type_lectin_CS"/>
</dbReference>
<keyword evidence="5" id="KW-1185">Reference proteome</keyword>
<proteinExistence type="predicted"/>
<dbReference type="SUPFAM" id="SSF56436">
    <property type="entry name" value="C-type lectin-like"/>
    <property type="match status" value="1"/>
</dbReference>
<evidence type="ECO:0000259" key="3">
    <source>
        <dbReference type="PROSITE" id="PS50041"/>
    </source>
</evidence>
<dbReference type="InterPro" id="IPR016187">
    <property type="entry name" value="CTDL_fold"/>
</dbReference>
<name>A0AAV3ZSE6_9GAST</name>
<evidence type="ECO:0000256" key="1">
    <source>
        <dbReference type="ARBA" id="ARBA00023157"/>
    </source>
</evidence>
<dbReference type="InterPro" id="IPR016186">
    <property type="entry name" value="C-type_lectin-like/link_sf"/>
</dbReference>
<evidence type="ECO:0000256" key="2">
    <source>
        <dbReference type="SAM" id="SignalP"/>
    </source>
</evidence>
<dbReference type="Pfam" id="PF00059">
    <property type="entry name" value="Lectin_C"/>
    <property type="match status" value="1"/>
</dbReference>
<feature type="chain" id="PRO_5043439051" evidence="2">
    <location>
        <begin position="26"/>
        <end position="233"/>
    </location>
</feature>
<dbReference type="CDD" id="cd00037">
    <property type="entry name" value="CLECT"/>
    <property type="match status" value="1"/>
</dbReference>
<organism evidence="4 5">
    <name type="scientific">Plakobranchus ocellatus</name>
    <dbReference type="NCBI Taxonomy" id="259542"/>
    <lineage>
        <taxon>Eukaryota</taxon>
        <taxon>Metazoa</taxon>
        <taxon>Spiralia</taxon>
        <taxon>Lophotrochozoa</taxon>
        <taxon>Mollusca</taxon>
        <taxon>Gastropoda</taxon>
        <taxon>Heterobranchia</taxon>
        <taxon>Euthyneura</taxon>
        <taxon>Panpulmonata</taxon>
        <taxon>Sacoglossa</taxon>
        <taxon>Placobranchoidea</taxon>
        <taxon>Plakobranchidae</taxon>
        <taxon>Plakobranchus</taxon>
    </lineage>
</organism>
<dbReference type="PANTHER" id="PTHR22803">
    <property type="entry name" value="MANNOSE, PHOSPHOLIPASE, LECTIN RECEPTOR RELATED"/>
    <property type="match status" value="1"/>
</dbReference>
<sequence length="233" mass="27049">MATFGKYFLIVWTILFFNFFMETQAPPSCDHGWTRTPNGEACVKMYIRPPKAWHSARRACRDEGGDLVTIFDETKSNFVRDILAVNNTTTAWIGFHVILTEERWHWLDEDGTPNYTNWRYGYPDEDFWDPMVRAEECAIAAWVNGLGAPWINYVCFVTYPYICEKPLPSKCQWNDTVCLNIHETYDGWKCLKGRDGVARIVWPETYPPGSSGPIISGYALPILRSEKRRRDLQ</sequence>
<protein>
    <submittedName>
        <fullName evidence="4">Secretory phospholipase a2 receptor</fullName>
    </submittedName>
</protein>
<dbReference type="Proteomes" id="UP000735302">
    <property type="component" value="Unassembled WGS sequence"/>
</dbReference>
<keyword evidence="2" id="KW-0732">Signal</keyword>
<dbReference type="InterPro" id="IPR001304">
    <property type="entry name" value="C-type_lectin-like"/>
</dbReference>
<evidence type="ECO:0000313" key="5">
    <source>
        <dbReference type="Proteomes" id="UP000735302"/>
    </source>
</evidence>
<dbReference type="InterPro" id="IPR050111">
    <property type="entry name" value="C-type_lectin/snaclec_domain"/>
</dbReference>
<dbReference type="AlphaFoldDB" id="A0AAV3ZSE6"/>
<dbReference type="EMBL" id="BLXT01002832">
    <property type="protein sequence ID" value="GFN98024.1"/>
    <property type="molecule type" value="Genomic_DNA"/>
</dbReference>
<evidence type="ECO:0000313" key="4">
    <source>
        <dbReference type="EMBL" id="GFN98024.1"/>
    </source>
</evidence>
<feature type="signal peptide" evidence="2">
    <location>
        <begin position="1"/>
        <end position="25"/>
    </location>
</feature>
<dbReference type="Gene3D" id="3.10.100.10">
    <property type="entry name" value="Mannose-Binding Protein A, subunit A"/>
    <property type="match status" value="1"/>
</dbReference>
<reference evidence="4 5" key="1">
    <citation type="journal article" date="2021" name="Elife">
        <title>Chloroplast acquisition without the gene transfer in kleptoplastic sea slugs, Plakobranchus ocellatus.</title>
        <authorList>
            <person name="Maeda T."/>
            <person name="Takahashi S."/>
            <person name="Yoshida T."/>
            <person name="Shimamura S."/>
            <person name="Takaki Y."/>
            <person name="Nagai Y."/>
            <person name="Toyoda A."/>
            <person name="Suzuki Y."/>
            <person name="Arimoto A."/>
            <person name="Ishii H."/>
            <person name="Satoh N."/>
            <person name="Nishiyama T."/>
            <person name="Hasebe M."/>
            <person name="Maruyama T."/>
            <person name="Minagawa J."/>
            <person name="Obokata J."/>
            <person name="Shigenobu S."/>
        </authorList>
    </citation>
    <scope>NUCLEOTIDE SEQUENCE [LARGE SCALE GENOMIC DNA]</scope>
</reference>
<comment type="caution">
    <text evidence="4">The sequence shown here is derived from an EMBL/GenBank/DDBJ whole genome shotgun (WGS) entry which is preliminary data.</text>
</comment>
<accession>A0AAV3ZSE6</accession>
<dbReference type="PROSITE" id="PS50041">
    <property type="entry name" value="C_TYPE_LECTIN_2"/>
    <property type="match status" value="1"/>
</dbReference>
<dbReference type="SMART" id="SM00034">
    <property type="entry name" value="CLECT"/>
    <property type="match status" value="1"/>
</dbReference>
<keyword evidence="1" id="KW-1015">Disulfide bond</keyword>
<keyword evidence="4" id="KW-0675">Receptor</keyword>
<dbReference type="PROSITE" id="PS00615">
    <property type="entry name" value="C_TYPE_LECTIN_1"/>
    <property type="match status" value="1"/>
</dbReference>